<sequence length="139" mass="15650">MKVNHTSRVLFNRSNTVTQTQGDASVPQGHTATIQCTFKTLDSNPGLFWYKQENGGFPKYMMRRFKSGFADNSQEFKKPKFDAELMGTSFSLKIQDVDVTDSAVYYCALQPTVTGNTKTLNKNLWRTSGTGLLLVHRVN</sequence>
<dbReference type="InterPro" id="IPR051287">
    <property type="entry name" value="TCR_variable_region"/>
</dbReference>
<accession>A0A3B3ZZW4</accession>
<dbReference type="Proteomes" id="UP000261520">
    <property type="component" value="Unplaced"/>
</dbReference>
<dbReference type="GO" id="GO:0002250">
    <property type="term" value="P:adaptive immune response"/>
    <property type="evidence" value="ECO:0007669"/>
    <property type="project" value="UniProtKB-KW"/>
</dbReference>
<evidence type="ECO:0000256" key="4">
    <source>
        <dbReference type="ARBA" id="ARBA00023319"/>
    </source>
</evidence>
<dbReference type="Pfam" id="PF07686">
    <property type="entry name" value="V-set"/>
    <property type="match status" value="1"/>
</dbReference>
<evidence type="ECO:0000256" key="1">
    <source>
        <dbReference type="ARBA" id="ARBA00022729"/>
    </source>
</evidence>
<keyword evidence="8" id="KW-1185">Reference proteome</keyword>
<dbReference type="PROSITE" id="PS50835">
    <property type="entry name" value="IG_LIKE"/>
    <property type="match status" value="1"/>
</dbReference>
<name>A0A3B3ZZW4_9GOBI</name>
<keyword evidence="3" id="KW-0675">Receptor</keyword>
<organism evidence="7 8">
    <name type="scientific">Periophthalmus magnuspinnatus</name>
    <dbReference type="NCBI Taxonomy" id="409849"/>
    <lineage>
        <taxon>Eukaryota</taxon>
        <taxon>Metazoa</taxon>
        <taxon>Chordata</taxon>
        <taxon>Craniata</taxon>
        <taxon>Vertebrata</taxon>
        <taxon>Euteleostomi</taxon>
        <taxon>Actinopterygii</taxon>
        <taxon>Neopterygii</taxon>
        <taxon>Teleostei</taxon>
        <taxon>Neoteleostei</taxon>
        <taxon>Acanthomorphata</taxon>
        <taxon>Gobiaria</taxon>
        <taxon>Gobiiformes</taxon>
        <taxon>Gobioidei</taxon>
        <taxon>Gobiidae</taxon>
        <taxon>Oxudercinae</taxon>
        <taxon>Periophthalmus</taxon>
    </lineage>
</organism>
<proteinExistence type="predicted"/>
<dbReference type="InterPro" id="IPR003599">
    <property type="entry name" value="Ig_sub"/>
</dbReference>
<protein>
    <recommendedName>
        <fullName evidence="6">Ig-like domain-containing protein</fullName>
    </recommendedName>
</protein>
<keyword evidence="2" id="KW-1064">Adaptive immunity</keyword>
<dbReference type="SMART" id="SM00406">
    <property type="entry name" value="IGv"/>
    <property type="match status" value="1"/>
</dbReference>
<dbReference type="PANTHER" id="PTHR19367:SF18">
    <property type="entry name" value="T CELL RECEPTOR ALPHA VARIABLE 16"/>
    <property type="match status" value="1"/>
</dbReference>
<evidence type="ECO:0000256" key="2">
    <source>
        <dbReference type="ARBA" id="ARBA00023130"/>
    </source>
</evidence>
<evidence type="ECO:0000313" key="7">
    <source>
        <dbReference type="Ensembl" id="ENSPMGP00000009934.1"/>
    </source>
</evidence>
<reference evidence="7" key="1">
    <citation type="submission" date="2025-08" db="UniProtKB">
        <authorList>
            <consortium name="Ensembl"/>
        </authorList>
    </citation>
    <scope>IDENTIFICATION</scope>
</reference>
<keyword evidence="5" id="KW-0391">Immunity</keyword>
<dbReference type="Ensembl" id="ENSPMGT00000010592.1">
    <property type="protein sequence ID" value="ENSPMGP00000009934.1"/>
    <property type="gene ID" value="ENSPMGG00000008235.1"/>
</dbReference>
<evidence type="ECO:0000256" key="5">
    <source>
        <dbReference type="ARBA" id="ARBA00043266"/>
    </source>
</evidence>
<feature type="domain" description="Ig-like" evidence="6">
    <location>
        <begin position="15"/>
        <end position="121"/>
    </location>
</feature>
<dbReference type="InterPro" id="IPR013106">
    <property type="entry name" value="Ig_V-set"/>
</dbReference>
<dbReference type="AlphaFoldDB" id="A0A3B3ZZW4"/>
<evidence type="ECO:0000313" key="8">
    <source>
        <dbReference type="Proteomes" id="UP000261520"/>
    </source>
</evidence>
<dbReference type="InterPro" id="IPR013783">
    <property type="entry name" value="Ig-like_fold"/>
</dbReference>
<reference evidence="7" key="2">
    <citation type="submission" date="2025-09" db="UniProtKB">
        <authorList>
            <consortium name="Ensembl"/>
        </authorList>
    </citation>
    <scope>IDENTIFICATION</scope>
</reference>
<evidence type="ECO:0000259" key="6">
    <source>
        <dbReference type="PROSITE" id="PS50835"/>
    </source>
</evidence>
<keyword evidence="5" id="KW-1279">T cell receptor</keyword>
<evidence type="ECO:0000256" key="3">
    <source>
        <dbReference type="ARBA" id="ARBA00023170"/>
    </source>
</evidence>
<dbReference type="SUPFAM" id="SSF48726">
    <property type="entry name" value="Immunoglobulin"/>
    <property type="match status" value="1"/>
</dbReference>
<dbReference type="GO" id="GO:0042101">
    <property type="term" value="C:T cell receptor complex"/>
    <property type="evidence" value="ECO:0007669"/>
    <property type="project" value="UniProtKB-KW"/>
</dbReference>
<keyword evidence="1" id="KW-0732">Signal</keyword>
<dbReference type="STRING" id="409849.ENSPMGP00000009934"/>
<dbReference type="PANTHER" id="PTHR19367">
    <property type="entry name" value="T-CELL RECEPTOR ALPHA CHAIN V REGION"/>
    <property type="match status" value="1"/>
</dbReference>
<dbReference type="InterPro" id="IPR036179">
    <property type="entry name" value="Ig-like_dom_sf"/>
</dbReference>
<keyword evidence="4" id="KW-0393">Immunoglobulin domain</keyword>
<dbReference type="SMART" id="SM00409">
    <property type="entry name" value="IG"/>
    <property type="match status" value="1"/>
</dbReference>
<dbReference type="Gene3D" id="2.60.40.10">
    <property type="entry name" value="Immunoglobulins"/>
    <property type="match status" value="1"/>
</dbReference>
<dbReference type="InterPro" id="IPR007110">
    <property type="entry name" value="Ig-like_dom"/>
</dbReference>